<gene>
    <name evidence="3" type="ordered locus">Clos_0081</name>
</gene>
<proteinExistence type="predicted"/>
<evidence type="ECO:0000313" key="4">
    <source>
        <dbReference type="Proteomes" id="UP000000269"/>
    </source>
</evidence>
<protein>
    <submittedName>
        <fullName evidence="3">Membrane protein-like protein</fullName>
    </submittedName>
</protein>
<accession>A8MFL2</accession>
<name>A8MFL2_ALKOO</name>
<evidence type="ECO:0000259" key="2">
    <source>
        <dbReference type="Pfam" id="PF13349"/>
    </source>
</evidence>
<feature type="transmembrane region" description="Helical" evidence="1">
    <location>
        <begin position="96"/>
        <end position="115"/>
    </location>
</feature>
<evidence type="ECO:0000313" key="3">
    <source>
        <dbReference type="EMBL" id="ABW17651.1"/>
    </source>
</evidence>
<dbReference type="PANTHER" id="PTHR34094:SF1">
    <property type="entry name" value="PROTEIN FAM185A"/>
    <property type="match status" value="1"/>
</dbReference>
<dbReference type="HOGENOM" id="CLU_599509_0_0_9"/>
<dbReference type="OrthoDB" id="9804829at2"/>
<dbReference type="STRING" id="350688.Clos_0081"/>
<keyword evidence="1" id="KW-0472">Membrane</keyword>
<dbReference type="KEGG" id="aoe:Clos_0081"/>
<dbReference type="RefSeq" id="WP_012157966.1">
    <property type="nucleotide sequence ID" value="NC_009922.1"/>
</dbReference>
<dbReference type="Pfam" id="PF22564">
    <property type="entry name" value="HAAS"/>
    <property type="match status" value="1"/>
</dbReference>
<evidence type="ECO:0000256" key="1">
    <source>
        <dbReference type="SAM" id="Phobius"/>
    </source>
</evidence>
<feature type="domain" description="DUF4097" evidence="2">
    <location>
        <begin position="290"/>
        <end position="433"/>
    </location>
</feature>
<dbReference type="AlphaFoldDB" id="A8MFL2"/>
<keyword evidence="4" id="KW-1185">Reference proteome</keyword>
<dbReference type="eggNOG" id="COG3595">
    <property type="taxonomic scope" value="Bacteria"/>
</dbReference>
<dbReference type="Proteomes" id="UP000000269">
    <property type="component" value="Chromosome"/>
</dbReference>
<dbReference type="eggNOG" id="COG4709">
    <property type="taxonomic scope" value="Bacteria"/>
</dbReference>
<dbReference type="InterPro" id="IPR025164">
    <property type="entry name" value="Toastrack_DUF4097"/>
</dbReference>
<reference evidence="4" key="1">
    <citation type="submission" date="2007-10" db="EMBL/GenBank/DDBJ databases">
        <title>Complete genome of Alkaliphilus oremlandii OhILAs.</title>
        <authorList>
            <person name="Copeland A."/>
            <person name="Lucas S."/>
            <person name="Lapidus A."/>
            <person name="Barry K."/>
            <person name="Detter J.C."/>
            <person name="Glavina del Rio T."/>
            <person name="Hammon N."/>
            <person name="Israni S."/>
            <person name="Dalin E."/>
            <person name="Tice H."/>
            <person name="Pitluck S."/>
            <person name="Chain P."/>
            <person name="Malfatti S."/>
            <person name="Shin M."/>
            <person name="Vergez L."/>
            <person name="Schmutz J."/>
            <person name="Larimer F."/>
            <person name="Land M."/>
            <person name="Hauser L."/>
            <person name="Kyrpides N."/>
            <person name="Mikhailova N."/>
            <person name="Stolz J.F."/>
            <person name="Dawson A."/>
            <person name="Fisher E."/>
            <person name="Crable B."/>
            <person name="Perera E."/>
            <person name="Lisak J."/>
            <person name="Ranganathan M."/>
            <person name="Basu P."/>
            <person name="Richardson P."/>
        </authorList>
    </citation>
    <scope>NUCLEOTIDE SEQUENCE [LARGE SCALE GENOMIC DNA]</scope>
    <source>
        <strain evidence="4">OhILAs</strain>
    </source>
</reference>
<keyword evidence="1" id="KW-1133">Transmembrane helix</keyword>
<dbReference type="Pfam" id="PF13349">
    <property type="entry name" value="DUF4097"/>
    <property type="match status" value="1"/>
</dbReference>
<keyword evidence="1" id="KW-0812">Transmembrane</keyword>
<organism evidence="3 4">
    <name type="scientific">Alkaliphilus oremlandii (strain OhILAs)</name>
    <name type="common">Clostridium oremlandii (strain OhILAs)</name>
    <dbReference type="NCBI Taxonomy" id="350688"/>
    <lineage>
        <taxon>Bacteria</taxon>
        <taxon>Bacillati</taxon>
        <taxon>Bacillota</taxon>
        <taxon>Clostridia</taxon>
        <taxon>Peptostreptococcales</taxon>
        <taxon>Natronincolaceae</taxon>
        <taxon>Alkaliphilus</taxon>
    </lineage>
</organism>
<sequence length="438" mass="47450">MNREEYLKQLKAALKSLPEDELQDILYDYEEHFDIGLSKGKSEKEISAELGDPKEIAKNHTIAPGADPVENIQQQDFYEELNFSKDKKAKAVSKKIPYAFIGVGLIVLGISSLPLKINPFYRPKTLINSNTSKDELVKINGKGIEVQDGNNYVKIGWNGIKVSDGEDGVSIGWDGVRVHGKNGSTSTVIHSAKSLTSSIIDEEKLEDIKNVSSISVGSSFVDIKVIPQEREDLRVHYHGSIVSNAVPVLSINKKSTDLQILLEAPNQTSRTILNSDLVVEIFVPIAFKGDYNIQSSSGEIEVSNLKGKHIHITSSSGDLSLSNIVSETLNIKTSSGDIDMSNPIGKLRMSSSSGDLSLGIAETSEDMALSTSSGDISLKCSEQLSYNILGSTSSGSFTTNIPMVVAENANRKFHGKIGAGSKEIKISTSSGNVRFDKK</sequence>
<dbReference type="EMBL" id="CP000853">
    <property type="protein sequence ID" value="ABW17651.1"/>
    <property type="molecule type" value="Genomic_DNA"/>
</dbReference>
<dbReference type="PANTHER" id="PTHR34094">
    <property type="match status" value="1"/>
</dbReference>
<dbReference type="Gene3D" id="2.160.20.120">
    <property type="match status" value="1"/>
</dbReference>